<dbReference type="InterPro" id="IPR044224">
    <property type="entry name" value="KOBITO1-like"/>
</dbReference>
<reference evidence="1 2" key="1">
    <citation type="submission" date="2019-01" db="EMBL/GenBank/DDBJ databases">
        <title>Sequencing of cultivated peanut Arachis hypogaea provides insights into genome evolution and oil improvement.</title>
        <authorList>
            <person name="Chen X."/>
        </authorList>
    </citation>
    <scope>NUCLEOTIDE SEQUENCE [LARGE SCALE GENOMIC DNA]</scope>
    <source>
        <strain evidence="2">cv. Fuhuasheng</strain>
        <tissue evidence="1">Leaves</tissue>
    </source>
</reference>
<dbReference type="GO" id="GO:0030244">
    <property type="term" value="P:cellulose biosynthetic process"/>
    <property type="evidence" value="ECO:0007669"/>
    <property type="project" value="InterPro"/>
</dbReference>
<evidence type="ECO:0000313" key="2">
    <source>
        <dbReference type="Proteomes" id="UP000289738"/>
    </source>
</evidence>
<accession>A0A445AGW0</accession>
<dbReference type="STRING" id="3818.A0A445AGW0"/>
<evidence type="ECO:0000313" key="1">
    <source>
        <dbReference type="EMBL" id="RYR25671.1"/>
    </source>
</evidence>
<comment type="caution">
    <text evidence="1">The sequence shown here is derived from an EMBL/GenBank/DDBJ whole genome shotgun (WGS) entry which is preliminary data.</text>
</comment>
<dbReference type="GO" id="GO:0009737">
    <property type="term" value="P:response to abscisic acid"/>
    <property type="evidence" value="ECO:0007669"/>
    <property type="project" value="InterPro"/>
</dbReference>
<organism evidence="1 2">
    <name type="scientific">Arachis hypogaea</name>
    <name type="common">Peanut</name>
    <dbReference type="NCBI Taxonomy" id="3818"/>
    <lineage>
        <taxon>Eukaryota</taxon>
        <taxon>Viridiplantae</taxon>
        <taxon>Streptophyta</taxon>
        <taxon>Embryophyta</taxon>
        <taxon>Tracheophyta</taxon>
        <taxon>Spermatophyta</taxon>
        <taxon>Magnoliopsida</taxon>
        <taxon>eudicotyledons</taxon>
        <taxon>Gunneridae</taxon>
        <taxon>Pentapetalae</taxon>
        <taxon>rosids</taxon>
        <taxon>fabids</taxon>
        <taxon>Fabales</taxon>
        <taxon>Fabaceae</taxon>
        <taxon>Papilionoideae</taxon>
        <taxon>50 kb inversion clade</taxon>
        <taxon>dalbergioids sensu lato</taxon>
        <taxon>Dalbergieae</taxon>
        <taxon>Pterocarpus clade</taxon>
        <taxon>Arachis</taxon>
    </lineage>
</organism>
<gene>
    <name evidence="1" type="ORF">Ahy_B02g059584</name>
</gene>
<dbReference type="PANTHER" id="PTHR46701:SF7">
    <property type="entry name" value="GLYCOSYLTRANSFERASE-LIKE KOBITO 1"/>
    <property type="match status" value="1"/>
</dbReference>
<proteinExistence type="predicted"/>
<dbReference type="AlphaFoldDB" id="A0A445AGW0"/>
<dbReference type="Proteomes" id="UP000289738">
    <property type="component" value="Chromosome B02"/>
</dbReference>
<sequence>MAMAVVWRRDIAMEEGGWRKERGGWKDFGVSMFKKNYDHLPKDTYFGNYKDSVCGNPNYFLTYENVSTITLCCYKDNNTAMAASVSIIGAVKETPLEEGYIKNPQQQQGFLRKLQDFGDR</sequence>
<dbReference type="PANTHER" id="PTHR46701">
    <property type="entry name" value="GLYCOSYLTRANSFERASE-LIKE KOBITO 1"/>
    <property type="match status" value="1"/>
</dbReference>
<protein>
    <submittedName>
        <fullName evidence="1">Uncharacterized protein</fullName>
    </submittedName>
</protein>
<name>A0A445AGW0_ARAHY</name>
<keyword evidence="2" id="KW-1185">Reference proteome</keyword>
<dbReference type="EMBL" id="SDMP01000012">
    <property type="protein sequence ID" value="RYR25671.1"/>
    <property type="molecule type" value="Genomic_DNA"/>
</dbReference>